<reference evidence="1" key="1">
    <citation type="journal article" date="2020" name="Nature">
        <title>Giant virus diversity and host interactions through global metagenomics.</title>
        <authorList>
            <person name="Schulz F."/>
            <person name="Roux S."/>
            <person name="Paez-Espino D."/>
            <person name="Jungbluth S."/>
            <person name="Walsh D.A."/>
            <person name="Denef V.J."/>
            <person name="McMahon K.D."/>
            <person name="Konstantinidis K.T."/>
            <person name="Eloe-Fadrosh E.A."/>
            <person name="Kyrpides N.C."/>
            <person name="Woyke T."/>
        </authorList>
    </citation>
    <scope>NUCLEOTIDE SEQUENCE</scope>
    <source>
        <strain evidence="1">GVMAG-M-3300027810-10</strain>
    </source>
</reference>
<dbReference type="EMBL" id="MN740498">
    <property type="protein sequence ID" value="QHU29911.1"/>
    <property type="molecule type" value="Genomic_DNA"/>
</dbReference>
<organism evidence="1">
    <name type="scientific">viral metagenome</name>
    <dbReference type="NCBI Taxonomy" id="1070528"/>
    <lineage>
        <taxon>unclassified sequences</taxon>
        <taxon>metagenomes</taxon>
        <taxon>organismal metagenomes</taxon>
    </lineage>
</organism>
<evidence type="ECO:0000313" key="1">
    <source>
        <dbReference type="EMBL" id="QHU29911.1"/>
    </source>
</evidence>
<proteinExistence type="predicted"/>
<name>A0A6C0LJR5_9ZZZZ</name>
<accession>A0A6C0LJR5</accession>
<dbReference type="AlphaFoldDB" id="A0A6C0LJR5"/>
<protein>
    <submittedName>
        <fullName evidence="1">Uncharacterized protein</fullName>
    </submittedName>
</protein>
<sequence length="189" mass="21840">MDVLYYSNYCNFCKELLTNITKSDVKKDIYFICIDKRVKKNGLIYIQLENGKEIKLPDIIKTVPTMILFSRGNLQLEGNGIYNYINTMEKERNVIRDEPDAFSLNFDSISSDTYSFIDTEPDQMNAKGDGGSMQMHNYVDISYADNITTPPENYVSNRITSSDENVLNNYMKERENELPVHKNPLTDNL</sequence>